<sequence length="135" mass="14568">MLSAVMVALFSGVAVQASAAPVDYEQVGDLAHTQYELGKPFVYGAAGPNSFDDSGLVKWCYAQFGVPLPRTATAQYTASRAIPDEQRRKGDLVFSGRSAVGIYYDNGDMVIPLPETGKVSLVTVKDTMTTRTLRR</sequence>
<dbReference type="PANTHER" id="PTHR47359">
    <property type="entry name" value="PEPTIDOGLYCAN DL-ENDOPEPTIDASE CWLO"/>
    <property type="match status" value="1"/>
</dbReference>
<keyword evidence="8" id="KW-1185">Reference proteome</keyword>
<dbReference type="Pfam" id="PF00877">
    <property type="entry name" value="NLPC_P60"/>
    <property type="match status" value="1"/>
</dbReference>
<evidence type="ECO:0000256" key="2">
    <source>
        <dbReference type="ARBA" id="ARBA00022670"/>
    </source>
</evidence>
<comment type="similarity">
    <text evidence="1">Belongs to the peptidase C40 family.</text>
</comment>
<reference evidence="7 8" key="1">
    <citation type="submission" date="2017-07" db="EMBL/GenBank/DDBJ databases">
        <title>Amycolatopsis alba DSM 44262 Genome sequencing and assembly.</title>
        <authorList>
            <person name="Kaur N."/>
            <person name="Mayilraj S."/>
        </authorList>
    </citation>
    <scope>NUCLEOTIDE SEQUENCE [LARGE SCALE GENOMIC DNA]</scope>
    <source>
        <strain evidence="7 8">DSM 44262</strain>
    </source>
</reference>
<evidence type="ECO:0000256" key="4">
    <source>
        <dbReference type="ARBA" id="ARBA00022807"/>
    </source>
</evidence>
<protein>
    <recommendedName>
        <fullName evidence="6">NlpC/P60 domain-containing protein</fullName>
    </recommendedName>
</protein>
<dbReference type="AlphaFoldDB" id="A0A229S5R1"/>
<keyword evidence="2" id="KW-0645">Protease</keyword>
<feature type="signal peptide" evidence="5">
    <location>
        <begin position="1"/>
        <end position="19"/>
    </location>
</feature>
<organism evidence="7 8">
    <name type="scientific">Amycolatopsis alba DSM 44262</name>
    <dbReference type="NCBI Taxonomy" id="1125972"/>
    <lineage>
        <taxon>Bacteria</taxon>
        <taxon>Bacillati</taxon>
        <taxon>Actinomycetota</taxon>
        <taxon>Actinomycetes</taxon>
        <taxon>Pseudonocardiales</taxon>
        <taxon>Pseudonocardiaceae</taxon>
        <taxon>Amycolatopsis</taxon>
    </lineage>
</organism>
<dbReference type="SUPFAM" id="SSF54001">
    <property type="entry name" value="Cysteine proteinases"/>
    <property type="match status" value="1"/>
</dbReference>
<dbReference type="Gene3D" id="3.90.1720.10">
    <property type="entry name" value="endopeptidase domain like (from Nostoc punctiforme)"/>
    <property type="match status" value="1"/>
</dbReference>
<dbReference type="PANTHER" id="PTHR47359:SF3">
    <property type="entry name" value="NLP_P60 DOMAIN-CONTAINING PROTEIN-RELATED"/>
    <property type="match status" value="1"/>
</dbReference>
<dbReference type="InterPro" id="IPR038765">
    <property type="entry name" value="Papain-like_cys_pep_sf"/>
</dbReference>
<dbReference type="Proteomes" id="UP000215563">
    <property type="component" value="Unassembled WGS sequence"/>
</dbReference>
<feature type="domain" description="NlpC/P60" evidence="6">
    <location>
        <begin position="21"/>
        <end position="135"/>
    </location>
</feature>
<accession>A0A229S5R1</accession>
<dbReference type="PROSITE" id="PS51935">
    <property type="entry name" value="NLPC_P60"/>
    <property type="match status" value="1"/>
</dbReference>
<dbReference type="InterPro" id="IPR051794">
    <property type="entry name" value="PG_Endopeptidase_C40"/>
</dbReference>
<name>A0A229S5R1_AMYAL</name>
<evidence type="ECO:0000259" key="6">
    <source>
        <dbReference type="PROSITE" id="PS51935"/>
    </source>
</evidence>
<evidence type="ECO:0000256" key="1">
    <source>
        <dbReference type="ARBA" id="ARBA00007074"/>
    </source>
</evidence>
<dbReference type="EMBL" id="NMQU01000013">
    <property type="protein sequence ID" value="OXM54220.1"/>
    <property type="molecule type" value="Genomic_DNA"/>
</dbReference>
<dbReference type="GO" id="GO:0006508">
    <property type="term" value="P:proteolysis"/>
    <property type="evidence" value="ECO:0007669"/>
    <property type="project" value="UniProtKB-KW"/>
</dbReference>
<feature type="chain" id="PRO_5011291936" description="NlpC/P60 domain-containing protein" evidence="5">
    <location>
        <begin position="20"/>
        <end position="135"/>
    </location>
</feature>
<evidence type="ECO:0000256" key="3">
    <source>
        <dbReference type="ARBA" id="ARBA00022801"/>
    </source>
</evidence>
<gene>
    <name evidence="7" type="ORF">CFP75_03870</name>
</gene>
<dbReference type="InterPro" id="IPR000064">
    <property type="entry name" value="NLP_P60_dom"/>
</dbReference>
<keyword evidence="4" id="KW-0788">Thiol protease</keyword>
<comment type="caution">
    <text evidence="7">The sequence shown here is derived from an EMBL/GenBank/DDBJ whole genome shotgun (WGS) entry which is preliminary data.</text>
</comment>
<evidence type="ECO:0000256" key="5">
    <source>
        <dbReference type="SAM" id="SignalP"/>
    </source>
</evidence>
<proteinExistence type="inferred from homology"/>
<keyword evidence="3" id="KW-0378">Hydrolase</keyword>
<evidence type="ECO:0000313" key="8">
    <source>
        <dbReference type="Proteomes" id="UP000215563"/>
    </source>
</evidence>
<keyword evidence="5" id="KW-0732">Signal</keyword>
<dbReference type="GO" id="GO:0008234">
    <property type="term" value="F:cysteine-type peptidase activity"/>
    <property type="evidence" value="ECO:0007669"/>
    <property type="project" value="UniProtKB-KW"/>
</dbReference>
<evidence type="ECO:0000313" key="7">
    <source>
        <dbReference type="EMBL" id="OXM54220.1"/>
    </source>
</evidence>